<name>A0A2U1NC30_ARTAN</name>
<sequence>MRYLGVPLISKRLGRMQLIASVLDQVYWCCVFLLPKDVIKTINSILKSFLWSQNDMSKGKAKVAWKSVCQPKVQGGLGLKDLATWNKALLVKHLWNLANKDTLWVK</sequence>
<dbReference type="OrthoDB" id="850801at2759"/>
<dbReference type="PANTHER" id="PTHR33116">
    <property type="entry name" value="REVERSE TRANSCRIPTASE ZINC-BINDING DOMAIN-CONTAINING PROTEIN-RELATED-RELATED"/>
    <property type="match status" value="1"/>
</dbReference>
<reference evidence="1 2" key="1">
    <citation type="journal article" date="2018" name="Mol. Plant">
        <title>The genome of Artemisia annua provides insight into the evolution of Asteraceae family and artemisinin biosynthesis.</title>
        <authorList>
            <person name="Shen Q."/>
            <person name="Zhang L."/>
            <person name="Liao Z."/>
            <person name="Wang S."/>
            <person name="Yan T."/>
            <person name="Shi P."/>
            <person name="Liu M."/>
            <person name="Fu X."/>
            <person name="Pan Q."/>
            <person name="Wang Y."/>
            <person name="Lv Z."/>
            <person name="Lu X."/>
            <person name="Zhang F."/>
            <person name="Jiang W."/>
            <person name="Ma Y."/>
            <person name="Chen M."/>
            <person name="Hao X."/>
            <person name="Li L."/>
            <person name="Tang Y."/>
            <person name="Lv G."/>
            <person name="Zhou Y."/>
            <person name="Sun X."/>
            <person name="Brodelius P.E."/>
            <person name="Rose J.K.C."/>
            <person name="Tang K."/>
        </authorList>
    </citation>
    <scope>NUCLEOTIDE SEQUENCE [LARGE SCALE GENOMIC DNA]</scope>
    <source>
        <strain evidence="2">cv. Huhao1</strain>
        <tissue evidence="1">Leaf</tissue>
    </source>
</reference>
<dbReference type="Proteomes" id="UP000245207">
    <property type="component" value="Unassembled WGS sequence"/>
</dbReference>
<protein>
    <recommendedName>
        <fullName evidence="3">RNA-directed DNA polymerase, eukaryota, Reverse transcriptase zinc-binding domain protein</fullName>
    </recommendedName>
</protein>
<accession>A0A2U1NC30</accession>
<organism evidence="1 2">
    <name type="scientific">Artemisia annua</name>
    <name type="common">Sweet wormwood</name>
    <dbReference type="NCBI Taxonomy" id="35608"/>
    <lineage>
        <taxon>Eukaryota</taxon>
        <taxon>Viridiplantae</taxon>
        <taxon>Streptophyta</taxon>
        <taxon>Embryophyta</taxon>
        <taxon>Tracheophyta</taxon>
        <taxon>Spermatophyta</taxon>
        <taxon>Magnoliopsida</taxon>
        <taxon>eudicotyledons</taxon>
        <taxon>Gunneridae</taxon>
        <taxon>Pentapetalae</taxon>
        <taxon>asterids</taxon>
        <taxon>campanulids</taxon>
        <taxon>Asterales</taxon>
        <taxon>Asteraceae</taxon>
        <taxon>Asteroideae</taxon>
        <taxon>Anthemideae</taxon>
        <taxon>Artemisiinae</taxon>
        <taxon>Artemisia</taxon>
    </lineage>
</organism>
<keyword evidence="2" id="KW-1185">Reference proteome</keyword>
<gene>
    <name evidence="1" type="ORF">CTI12_AA283580</name>
</gene>
<evidence type="ECO:0000313" key="1">
    <source>
        <dbReference type="EMBL" id="PWA71036.1"/>
    </source>
</evidence>
<comment type="caution">
    <text evidence="1">The sequence shown here is derived from an EMBL/GenBank/DDBJ whole genome shotgun (WGS) entry which is preliminary data.</text>
</comment>
<dbReference type="EMBL" id="PKPP01003145">
    <property type="protein sequence ID" value="PWA71036.1"/>
    <property type="molecule type" value="Genomic_DNA"/>
</dbReference>
<dbReference type="AlphaFoldDB" id="A0A2U1NC30"/>
<dbReference type="PANTHER" id="PTHR33116:SF84">
    <property type="entry name" value="RNA-DIRECTED DNA POLYMERASE"/>
    <property type="match status" value="1"/>
</dbReference>
<evidence type="ECO:0000313" key="2">
    <source>
        <dbReference type="Proteomes" id="UP000245207"/>
    </source>
</evidence>
<dbReference type="STRING" id="35608.A0A2U1NC30"/>
<proteinExistence type="predicted"/>
<evidence type="ECO:0008006" key="3">
    <source>
        <dbReference type="Google" id="ProtNLM"/>
    </source>
</evidence>